<dbReference type="CAZy" id="GT4">
    <property type="family name" value="Glycosyltransferase Family 4"/>
</dbReference>
<accession>D5SR14</accession>
<evidence type="ECO:0000313" key="2">
    <source>
        <dbReference type="EMBL" id="ADG66482.1"/>
    </source>
</evidence>
<dbReference type="AlphaFoldDB" id="D5SR14"/>
<name>D5SR14_PLAL2</name>
<dbReference type="STRING" id="521674.Plim_0635"/>
<feature type="domain" description="Glycosyltransferase subfamily 4-like N-terminal" evidence="1">
    <location>
        <begin position="12"/>
        <end position="132"/>
    </location>
</feature>
<dbReference type="OrthoDB" id="9772485at2"/>
<protein>
    <submittedName>
        <fullName evidence="2">Glycosyl transferase group 1</fullName>
    </submittedName>
</protein>
<dbReference type="GO" id="GO:0016757">
    <property type="term" value="F:glycosyltransferase activity"/>
    <property type="evidence" value="ECO:0007669"/>
    <property type="project" value="UniProtKB-ARBA"/>
</dbReference>
<keyword evidence="2" id="KW-0808">Transferase</keyword>
<dbReference type="eggNOG" id="COG0438">
    <property type="taxonomic scope" value="Bacteria"/>
</dbReference>
<dbReference type="PANTHER" id="PTHR12526:SF638">
    <property type="entry name" value="SPORE COAT PROTEIN SA"/>
    <property type="match status" value="1"/>
</dbReference>
<dbReference type="Proteomes" id="UP000002220">
    <property type="component" value="Chromosome"/>
</dbReference>
<dbReference type="PANTHER" id="PTHR12526">
    <property type="entry name" value="GLYCOSYLTRANSFERASE"/>
    <property type="match status" value="1"/>
</dbReference>
<dbReference type="Gene3D" id="3.40.50.2000">
    <property type="entry name" value="Glycogen Phosphorylase B"/>
    <property type="match status" value="2"/>
</dbReference>
<proteinExistence type="predicted"/>
<dbReference type="Pfam" id="PF13477">
    <property type="entry name" value="Glyco_trans_4_2"/>
    <property type="match status" value="1"/>
</dbReference>
<gene>
    <name evidence="2" type="ordered locus">Plim_0635</name>
</gene>
<organism evidence="2 3">
    <name type="scientific">Planctopirus limnophila (strain ATCC 43296 / DSM 3776 / IFAM 1008 / Mu 290)</name>
    <name type="common">Planctomyces limnophilus</name>
    <dbReference type="NCBI Taxonomy" id="521674"/>
    <lineage>
        <taxon>Bacteria</taxon>
        <taxon>Pseudomonadati</taxon>
        <taxon>Planctomycetota</taxon>
        <taxon>Planctomycetia</taxon>
        <taxon>Planctomycetales</taxon>
        <taxon>Planctomycetaceae</taxon>
        <taxon>Planctopirus</taxon>
    </lineage>
</organism>
<dbReference type="Pfam" id="PF13692">
    <property type="entry name" value="Glyco_trans_1_4"/>
    <property type="match status" value="1"/>
</dbReference>
<reference evidence="2 3" key="1">
    <citation type="journal article" date="2010" name="Stand. Genomic Sci.">
        <title>Complete genome sequence of Planctomyces limnophilus type strain (Mu 290).</title>
        <authorList>
            <person name="Labutti K."/>
            <person name="Sikorski J."/>
            <person name="Schneider S."/>
            <person name="Nolan M."/>
            <person name="Lucas S."/>
            <person name="Glavina Del Rio T."/>
            <person name="Tice H."/>
            <person name="Cheng J.F."/>
            <person name="Goodwin L."/>
            <person name="Pitluck S."/>
            <person name="Liolios K."/>
            <person name="Ivanova N."/>
            <person name="Mavromatis K."/>
            <person name="Mikhailova N."/>
            <person name="Pati A."/>
            <person name="Chen A."/>
            <person name="Palaniappan K."/>
            <person name="Land M."/>
            <person name="Hauser L."/>
            <person name="Chang Y.J."/>
            <person name="Jeffries C.D."/>
            <person name="Tindall B.J."/>
            <person name="Rohde M."/>
            <person name="Goker M."/>
            <person name="Woyke T."/>
            <person name="Bristow J."/>
            <person name="Eisen J.A."/>
            <person name="Markowitz V."/>
            <person name="Hugenholtz P."/>
            <person name="Kyrpides N.C."/>
            <person name="Klenk H.P."/>
            <person name="Lapidus A."/>
        </authorList>
    </citation>
    <scope>NUCLEOTIDE SEQUENCE [LARGE SCALE GENOMIC DNA]</scope>
    <source>
        <strain evidence="3">ATCC 43296 / DSM 3776 / IFAM 1008 / 290</strain>
    </source>
</reference>
<sequence length="394" mass="43920">MNGPPDVTQPHLVYLISEDWYFWSHRLHLARAAMAAGYRVSLVTRTSTYQEKIESEGIRVISFACPRRSIDPFSNLRVVTRLAKILRELQPDLVHNVALKNVLLGTLAARLAGVPQIVNAFAGLGYVFAAKGWKAALGRTAIRTILRGCFLGLRSPVIVQNSDDERELVDSGIVRQEEICLIRGAGVDIESFHPVPEPAQPSIVVMACRMLWSKGVQQFVDAAQLLRSKGCESRFVLVGRTDTDNPDHVSESQLRAWQRDGVIEWWEHQSDMQTVFSQAQLVCLPSFYGEGLPKVLLEAAACGRAIITTDIRGCREICRPGLNGWLIPIKESTALAEAIHFALSHPEIRQTFGQGGRRLVEEEFTSTLIAEQTIRLYQRLVPVSDDSITRRKAA</sequence>
<evidence type="ECO:0000313" key="3">
    <source>
        <dbReference type="Proteomes" id="UP000002220"/>
    </source>
</evidence>
<dbReference type="InterPro" id="IPR028098">
    <property type="entry name" value="Glyco_trans_4-like_N"/>
</dbReference>
<dbReference type="KEGG" id="plm:Plim_0635"/>
<dbReference type="EMBL" id="CP001744">
    <property type="protein sequence ID" value="ADG66482.1"/>
    <property type="molecule type" value="Genomic_DNA"/>
</dbReference>
<evidence type="ECO:0000259" key="1">
    <source>
        <dbReference type="Pfam" id="PF13477"/>
    </source>
</evidence>
<keyword evidence="3" id="KW-1185">Reference proteome</keyword>
<dbReference type="CDD" id="cd03808">
    <property type="entry name" value="GT4_CapM-like"/>
    <property type="match status" value="1"/>
</dbReference>
<dbReference type="HOGENOM" id="CLU_009583_8_1_0"/>
<dbReference type="SUPFAM" id="SSF53756">
    <property type="entry name" value="UDP-Glycosyltransferase/glycogen phosphorylase"/>
    <property type="match status" value="1"/>
</dbReference>